<feature type="transmembrane region" description="Helical" evidence="1">
    <location>
        <begin position="12"/>
        <end position="29"/>
    </location>
</feature>
<protein>
    <recommendedName>
        <fullName evidence="2">LysM domain-containing protein</fullName>
    </recommendedName>
</protein>
<sequence length="105" mass="11986">MNWVKNNSFISLLLGIIFSCTLCFVIFTIEKEESFNEILILEGDTLWTLSDKYRGDTPKQDWITKVMITNNLNTQMILAGDSLLISTSDYQYTSDQGVEYAGDIK</sequence>
<evidence type="ECO:0000259" key="2">
    <source>
        <dbReference type="Pfam" id="PF01476"/>
    </source>
</evidence>
<dbReference type="InterPro" id="IPR018392">
    <property type="entry name" value="LysM"/>
</dbReference>
<dbReference type="OrthoDB" id="2679564at2"/>
<keyword evidence="1" id="KW-0472">Membrane</keyword>
<keyword evidence="4" id="KW-1185">Reference proteome</keyword>
<organism evidence="3 4">
    <name type="scientific">Paenisporosarcina antarctica</name>
    <dbReference type="NCBI Taxonomy" id="417367"/>
    <lineage>
        <taxon>Bacteria</taxon>
        <taxon>Bacillati</taxon>
        <taxon>Bacillota</taxon>
        <taxon>Bacilli</taxon>
        <taxon>Bacillales</taxon>
        <taxon>Caryophanaceae</taxon>
        <taxon>Paenisporosarcina</taxon>
    </lineage>
</organism>
<evidence type="ECO:0000313" key="4">
    <source>
        <dbReference type="Proteomes" id="UP000294292"/>
    </source>
</evidence>
<name>A0A4P6ZZ61_9BACL</name>
<accession>A0A4P6ZZ61</accession>
<reference evidence="3 4" key="1">
    <citation type="submission" date="2019-03" db="EMBL/GenBank/DDBJ databases">
        <title>Complete genome sequence of Paenisporosarcina antarctica CGMCC 1.6503T.</title>
        <authorList>
            <person name="Rong J.-C."/>
            <person name="Chi N.-Y."/>
            <person name="Zhang Q.-F."/>
        </authorList>
    </citation>
    <scope>NUCLEOTIDE SEQUENCE [LARGE SCALE GENOMIC DNA]</scope>
    <source>
        <strain evidence="3 4">CGMCC 1.6503</strain>
    </source>
</reference>
<dbReference type="InterPro" id="IPR036779">
    <property type="entry name" value="LysM_dom_sf"/>
</dbReference>
<feature type="domain" description="LysM" evidence="2">
    <location>
        <begin position="42"/>
        <end position="85"/>
    </location>
</feature>
<dbReference type="Proteomes" id="UP000294292">
    <property type="component" value="Chromosome"/>
</dbReference>
<dbReference type="AlphaFoldDB" id="A0A4P6ZZ61"/>
<dbReference type="EMBL" id="CP038015">
    <property type="protein sequence ID" value="QBP41399.1"/>
    <property type="molecule type" value="Genomic_DNA"/>
</dbReference>
<dbReference type="KEGG" id="panc:E2636_09745"/>
<dbReference type="Pfam" id="PF01476">
    <property type="entry name" value="LysM"/>
    <property type="match status" value="1"/>
</dbReference>
<evidence type="ECO:0000313" key="3">
    <source>
        <dbReference type="EMBL" id="QBP41399.1"/>
    </source>
</evidence>
<dbReference type="PROSITE" id="PS51257">
    <property type="entry name" value="PROKAR_LIPOPROTEIN"/>
    <property type="match status" value="1"/>
</dbReference>
<keyword evidence="1" id="KW-1133">Transmembrane helix</keyword>
<evidence type="ECO:0000256" key="1">
    <source>
        <dbReference type="SAM" id="Phobius"/>
    </source>
</evidence>
<proteinExistence type="predicted"/>
<dbReference type="Gene3D" id="3.10.350.10">
    <property type="entry name" value="LysM domain"/>
    <property type="match status" value="1"/>
</dbReference>
<gene>
    <name evidence="3" type="ORF">E2636_09745</name>
</gene>
<keyword evidence="1" id="KW-0812">Transmembrane</keyword>
<dbReference type="RefSeq" id="WP_134210027.1">
    <property type="nucleotide sequence ID" value="NZ_CP038015.1"/>
</dbReference>